<proteinExistence type="predicted"/>
<evidence type="ECO:0000256" key="9">
    <source>
        <dbReference type="ARBA" id="ARBA00023303"/>
    </source>
</evidence>
<dbReference type="InterPro" id="IPR046342">
    <property type="entry name" value="CBS_dom_sf"/>
</dbReference>
<evidence type="ECO:0000256" key="10">
    <source>
        <dbReference type="PROSITE-ProRule" id="PRU00703"/>
    </source>
</evidence>
<feature type="transmembrane region" description="Helical" evidence="11">
    <location>
        <begin position="333"/>
        <end position="350"/>
    </location>
</feature>
<reference evidence="14" key="1">
    <citation type="submission" date="2016-10" db="EMBL/GenBank/DDBJ databases">
        <authorList>
            <person name="Varghese N."/>
            <person name="Submissions S."/>
        </authorList>
    </citation>
    <scope>NUCLEOTIDE SEQUENCE [LARGE SCALE GENOMIC DNA]</scope>
    <source>
        <strain evidence="14">DSM 11526</strain>
    </source>
</reference>
<dbReference type="Gene3D" id="1.10.3080.10">
    <property type="entry name" value="Clc chloride channel"/>
    <property type="match status" value="1"/>
</dbReference>
<dbReference type="PANTHER" id="PTHR43427:SF6">
    <property type="entry name" value="CHLORIDE CHANNEL PROTEIN CLC-E"/>
    <property type="match status" value="1"/>
</dbReference>
<protein>
    <submittedName>
        <fullName evidence="13">Chloride channel protein, CIC family</fullName>
    </submittedName>
</protein>
<accession>A0A1H4GIV0</accession>
<evidence type="ECO:0000256" key="11">
    <source>
        <dbReference type="SAM" id="Phobius"/>
    </source>
</evidence>
<evidence type="ECO:0000256" key="4">
    <source>
        <dbReference type="ARBA" id="ARBA00022989"/>
    </source>
</evidence>
<keyword evidence="2" id="KW-0813">Transport</keyword>
<keyword evidence="4 11" id="KW-1133">Transmembrane helix</keyword>
<feature type="transmembrane region" description="Helical" evidence="11">
    <location>
        <begin position="395"/>
        <end position="415"/>
    </location>
</feature>
<dbReference type="SUPFAM" id="SSF81340">
    <property type="entry name" value="Clc chloride channel"/>
    <property type="match status" value="1"/>
</dbReference>
<dbReference type="PANTHER" id="PTHR43427">
    <property type="entry name" value="CHLORIDE CHANNEL PROTEIN CLC-E"/>
    <property type="match status" value="1"/>
</dbReference>
<name>A0A1H4GIV0_9GAMM</name>
<dbReference type="EMBL" id="FNRJ01000017">
    <property type="protein sequence ID" value="SEB09549.1"/>
    <property type="molecule type" value="Genomic_DNA"/>
</dbReference>
<feature type="transmembrane region" description="Helical" evidence="11">
    <location>
        <begin position="362"/>
        <end position="388"/>
    </location>
</feature>
<evidence type="ECO:0000313" key="14">
    <source>
        <dbReference type="Proteomes" id="UP000242469"/>
    </source>
</evidence>
<keyword evidence="7" id="KW-0869">Chloride channel</keyword>
<dbReference type="CDD" id="cd00400">
    <property type="entry name" value="Voltage_gated_ClC"/>
    <property type="match status" value="1"/>
</dbReference>
<dbReference type="InterPro" id="IPR014743">
    <property type="entry name" value="Cl-channel_core"/>
</dbReference>
<feature type="transmembrane region" description="Helical" evidence="11">
    <location>
        <begin position="306"/>
        <end position="326"/>
    </location>
</feature>
<dbReference type="PROSITE" id="PS51371">
    <property type="entry name" value="CBS"/>
    <property type="match status" value="1"/>
</dbReference>
<keyword evidence="6 11" id="KW-0472">Membrane</keyword>
<dbReference type="Proteomes" id="UP000242469">
    <property type="component" value="Unassembled WGS sequence"/>
</dbReference>
<dbReference type="AlphaFoldDB" id="A0A1H4GIV0"/>
<dbReference type="Pfam" id="PF00654">
    <property type="entry name" value="Voltage_CLC"/>
    <property type="match status" value="1"/>
</dbReference>
<organism evidence="13 14">
    <name type="scientific">Marinobacterium iners DSM 11526</name>
    <dbReference type="NCBI Taxonomy" id="1122198"/>
    <lineage>
        <taxon>Bacteria</taxon>
        <taxon>Pseudomonadati</taxon>
        <taxon>Pseudomonadota</taxon>
        <taxon>Gammaproteobacteria</taxon>
        <taxon>Oceanospirillales</taxon>
        <taxon>Oceanospirillaceae</taxon>
        <taxon>Marinobacterium</taxon>
    </lineage>
</organism>
<feature type="transmembrane region" description="Helical" evidence="11">
    <location>
        <begin position="194"/>
        <end position="216"/>
    </location>
</feature>
<comment type="subcellular location">
    <subcellularLocation>
        <location evidence="1">Membrane</location>
        <topology evidence="1">Multi-pass membrane protein</topology>
    </subcellularLocation>
</comment>
<evidence type="ECO:0000256" key="5">
    <source>
        <dbReference type="ARBA" id="ARBA00023065"/>
    </source>
</evidence>
<evidence type="ECO:0000256" key="3">
    <source>
        <dbReference type="ARBA" id="ARBA00022692"/>
    </source>
</evidence>
<keyword evidence="3 11" id="KW-0812">Transmembrane</keyword>
<dbReference type="OrthoDB" id="9767361at2"/>
<keyword evidence="8" id="KW-0868">Chloride</keyword>
<dbReference type="InterPro" id="IPR000644">
    <property type="entry name" value="CBS_dom"/>
</dbReference>
<feature type="domain" description="CBS" evidence="12">
    <location>
        <begin position="519"/>
        <end position="575"/>
    </location>
</feature>
<feature type="transmembrane region" description="Helical" evidence="11">
    <location>
        <begin position="70"/>
        <end position="91"/>
    </location>
</feature>
<keyword evidence="10" id="KW-0129">CBS domain</keyword>
<feature type="transmembrane region" description="Helical" evidence="11">
    <location>
        <begin position="112"/>
        <end position="132"/>
    </location>
</feature>
<evidence type="ECO:0000313" key="13">
    <source>
        <dbReference type="EMBL" id="SEB09549.1"/>
    </source>
</evidence>
<evidence type="ECO:0000256" key="1">
    <source>
        <dbReference type="ARBA" id="ARBA00004141"/>
    </source>
</evidence>
<feature type="transmembrane region" description="Helical" evidence="11">
    <location>
        <begin position="268"/>
        <end position="286"/>
    </location>
</feature>
<dbReference type="SUPFAM" id="SSF54631">
    <property type="entry name" value="CBS-domain pair"/>
    <property type="match status" value="1"/>
</dbReference>
<dbReference type="GO" id="GO:0034707">
    <property type="term" value="C:chloride channel complex"/>
    <property type="evidence" value="ECO:0007669"/>
    <property type="project" value="UniProtKB-KW"/>
</dbReference>
<dbReference type="RefSeq" id="WP_091827630.1">
    <property type="nucleotide sequence ID" value="NZ_FNRJ01000017.1"/>
</dbReference>
<evidence type="ECO:0000256" key="6">
    <source>
        <dbReference type="ARBA" id="ARBA00023136"/>
    </source>
</evidence>
<keyword evidence="5" id="KW-0406">Ion transport</keyword>
<feature type="transmembrane region" description="Helical" evidence="11">
    <location>
        <begin position="162"/>
        <end position="187"/>
    </location>
</feature>
<sequence length="575" mass="61772">MPHRLLSLEHFRTRLAHVDALPQLVVLGVLSGLVAGGLMSLFRGAYNLLQHWLLSGGTENFESLPEISRLLFPVVGSLLLILLYLSIPAHARSVGIVHLLERLNNHQGRMPGSNMLVQLLAALIALASGHSVGREGPAVHMGAASSSWLGQRLNLPNNTLRLLVGCGAAAGISAAFNTPLAGVIFAMEVILLEYTLVGFLPIMVAAVVGDVVVRLTVGEAIVFNAPALQIHKLSELPLVMLLGLMTGLLAVGFHFLYRHTFRICQWSIPTRFLLAGTLTGLVAMHWPEVMGSGYDTIEALFHTQPAAIWLLGLLLAKWLLTPVIIALGIPAGLIAPSLFIGASAGALLGATGNSLGLTADTALYAMLGMGAMMAALLNAPLAALLAMLELTHNTAIILPGMLAIVTANLTTRYGFGLPSIFHASLQAQGMDLRQAPLTQVLSRAAVGSLMQRNFAETESIISLSSARDLLTAAPQWLLVQKGDNSFLLPPADLKVWLENETADKTDPELSINLLEIPAQRRDVMPLLYRSTLKEALDLMLQHQLDYLLVVSNQESPLGLISKEQIESYYNHKQSL</sequence>
<gene>
    <name evidence="13" type="ORF">SAMN02745729_1178</name>
</gene>
<dbReference type="InterPro" id="IPR050368">
    <property type="entry name" value="ClC-type_chloride_channel"/>
</dbReference>
<keyword evidence="9" id="KW-0407">Ion channel</keyword>
<evidence type="ECO:0000256" key="7">
    <source>
        <dbReference type="ARBA" id="ARBA00023173"/>
    </source>
</evidence>
<feature type="transmembrane region" description="Helical" evidence="11">
    <location>
        <begin position="236"/>
        <end position="256"/>
    </location>
</feature>
<dbReference type="PRINTS" id="PR00762">
    <property type="entry name" value="CLCHANNEL"/>
</dbReference>
<evidence type="ECO:0000256" key="8">
    <source>
        <dbReference type="ARBA" id="ARBA00023214"/>
    </source>
</evidence>
<dbReference type="STRING" id="1122198.SAMN02745729_1178"/>
<evidence type="ECO:0000256" key="2">
    <source>
        <dbReference type="ARBA" id="ARBA00022448"/>
    </source>
</evidence>
<feature type="transmembrane region" description="Helical" evidence="11">
    <location>
        <begin position="21"/>
        <end position="42"/>
    </location>
</feature>
<keyword evidence="14" id="KW-1185">Reference proteome</keyword>
<dbReference type="InterPro" id="IPR001807">
    <property type="entry name" value="ClC"/>
</dbReference>
<dbReference type="GO" id="GO:0005254">
    <property type="term" value="F:chloride channel activity"/>
    <property type="evidence" value="ECO:0007669"/>
    <property type="project" value="UniProtKB-KW"/>
</dbReference>
<evidence type="ECO:0000259" key="12">
    <source>
        <dbReference type="PROSITE" id="PS51371"/>
    </source>
</evidence>